<feature type="region of interest" description="Disordered" evidence="1">
    <location>
        <begin position="575"/>
        <end position="596"/>
    </location>
</feature>
<dbReference type="HOGENOM" id="CLU_014804_0_0_1"/>
<feature type="region of interest" description="Disordered" evidence="1">
    <location>
        <begin position="154"/>
        <end position="179"/>
    </location>
</feature>
<evidence type="ECO:0000313" key="2">
    <source>
        <dbReference type="EMBL" id="KIJ31317.1"/>
    </source>
</evidence>
<evidence type="ECO:0000313" key="3">
    <source>
        <dbReference type="Proteomes" id="UP000054279"/>
    </source>
</evidence>
<dbReference type="Proteomes" id="UP000054279">
    <property type="component" value="Unassembled WGS sequence"/>
</dbReference>
<dbReference type="OrthoDB" id="433738at2759"/>
<reference evidence="2 3" key="1">
    <citation type="submission" date="2014-06" db="EMBL/GenBank/DDBJ databases">
        <title>Evolutionary Origins and Diversification of the Mycorrhizal Mutualists.</title>
        <authorList>
            <consortium name="DOE Joint Genome Institute"/>
            <consortium name="Mycorrhizal Genomics Consortium"/>
            <person name="Kohler A."/>
            <person name="Kuo A."/>
            <person name="Nagy L.G."/>
            <person name="Floudas D."/>
            <person name="Copeland A."/>
            <person name="Barry K.W."/>
            <person name="Cichocki N."/>
            <person name="Veneault-Fourrey C."/>
            <person name="LaButti K."/>
            <person name="Lindquist E.A."/>
            <person name="Lipzen A."/>
            <person name="Lundell T."/>
            <person name="Morin E."/>
            <person name="Murat C."/>
            <person name="Riley R."/>
            <person name="Ohm R."/>
            <person name="Sun H."/>
            <person name="Tunlid A."/>
            <person name="Henrissat B."/>
            <person name="Grigoriev I.V."/>
            <person name="Hibbett D.S."/>
            <person name="Martin F."/>
        </authorList>
    </citation>
    <scope>NUCLEOTIDE SEQUENCE [LARGE SCALE GENOMIC DNA]</scope>
    <source>
        <strain evidence="2 3">SS14</strain>
    </source>
</reference>
<keyword evidence="3" id="KW-1185">Reference proteome</keyword>
<feature type="compositionally biased region" description="Pro residues" evidence="1">
    <location>
        <begin position="479"/>
        <end position="489"/>
    </location>
</feature>
<accession>A0A0C9UQF9</accession>
<feature type="region of interest" description="Disordered" evidence="1">
    <location>
        <begin position="41"/>
        <end position="67"/>
    </location>
</feature>
<evidence type="ECO:0000256" key="1">
    <source>
        <dbReference type="SAM" id="MobiDB-lite"/>
    </source>
</evidence>
<dbReference type="AlphaFoldDB" id="A0A0C9UQF9"/>
<feature type="compositionally biased region" description="Low complexity" evidence="1">
    <location>
        <begin position="441"/>
        <end position="475"/>
    </location>
</feature>
<feature type="compositionally biased region" description="Low complexity" evidence="1">
    <location>
        <begin position="350"/>
        <end position="360"/>
    </location>
</feature>
<feature type="compositionally biased region" description="Polar residues" evidence="1">
    <location>
        <begin position="41"/>
        <end position="61"/>
    </location>
</feature>
<feature type="region of interest" description="Disordered" evidence="1">
    <location>
        <begin position="203"/>
        <end position="237"/>
    </location>
</feature>
<feature type="compositionally biased region" description="Polar residues" evidence="1">
    <location>
        <begin position="510"/>
        <end position="535"/>
    </location>
</feature>
<feature type="region of interest" description="Disordered" evidence="1">
    <location>
        <begin position="269"/>
        <end position="539"/>
    </location>
</feature>
<organism evidence="2 3">
    <name type="scientific">Sphaerobolus stellatus (strain SS14)</name>
    <dbReference type="NCBI Taxonomy" id="990650"/>
    <lineage>
        <taxon>Eukaryota</taxon>
        <taxon>Fungi</taxon>
        <taxon>Dikarya</taxon>
        <taxon>Basidiomycota</taxon>
        <taxon>Agaricomycotina</taxon>
        <taxon>Agaricomycetes</taxon>
        <taxon>Phallomycetidae</taxon>
        <taxon>Geastrales</taxon>
        <taxon>Sphaerobolaceae</taxon>
        <taxon>Sphaerobolus</taxon>
    </lineage>
</organism>
<dbReference type="EMBL" id="KN837244">
    <property type="protein sequence ID" value="KIJ31317.1"/>
    <property type="molecule type" value="Genomic_DNA"/>
</dbReference>
<feature type="compositionally biased region" description="Low complexity" evidence="1">
    <location>
        <begin position="379"/>
        <end position="416"/>
    </location>
</feature>
<protein>
    <submittedName>
        <fullName evidence="2">Uncharacterized protein</fullName>
    </submittedName>
</protein>
<gene>
    <name evidence="2" type="ORF">M422DRAFT_53421</name>
</gene>
<name>A0A0C9UQF9_SPHS4</name>
<feature type="compositionally biased region" description="Polar residues" evidence="1">
    <location>
        <begin position="417"/>
        <end position="440"/>
    </location>
</feature>
<proteinExistence type="predicted"/>
<sequence length="596" mass="64750">MHSRRHLPALALVMPHPELPTVSPCTPRACTPTTPLMLQKQQQYMASPRTSMESWGSSSGQPEDEIPSEWKSEHIVLLSKTLDALPHHLYTPFNGLVPPSNLLDRIARSIVNAKGFEWPHSIRQTRIKLVEIVRGRNKENMHMTIDEADEDVAKGDEEHPMKPSKLHRQSSMDFLPSKGKDISNLTKLSSRLQRADRFIPTYHPYARPTSRTPSPVQRAETESYPFPPSIATATRTRSVAISLQPMSSHMRPRMLRRTASTLSNALSDVSMGSIGSAGSGKPSKPALPKRSDSFSVSEATPGLKRAPSYGSAMDVDSPVEDAKSTLTRSRKEKVAEVAVVETPKKRARSRSATASPVSSSPERKKTKKTEGKDKDTKVSPKSSSRSKSKSSSSSSERSSVPSSPTSSSTSSSPKSTITRMRSSTAMLPTVSSAAKQQTNVATRMRTSSTVSSSAPYASTTISTRTSFSTRTRSGSMFGPPLPVPQPPTVLPTSNPTLSAPVAFTPETRVVSHSTSTSNINAVNQPSATSQTATKQKTLRRVRTTAFPGRMPSVAKRISFNSLVANVEEDERAFERKQAAEKNKEGAARLGSAFEMA</sequence>
<feature type="compositionally biased region" description="Basic and acidic residues" evidence="1">
    <location>
        <begin position="368"/>
        <end position="378"/>
    </location>
</feature>
<feature type="compositionally biased region" description="Basic and acidic residues" evidence="1">
    <location>
        <begin position="575"/>
        <end position="586"/>
    </location>
</feature>